<dbReference type="GO" id="GO:0046872">
    <property type="term" value="F:metal ion binding"/>
    <property type="evidence" value="ECO:0007669"/>
    <property type="project" value="UniProtKB-KW"/>
</dbReference>
<dbReference type="InterPro" id="IPR043795">
    <property type="entry name" value="N-alpha-Ac-DABA-like"/>
</dbReference>
<reference evidence="6 7" key="1">
    <citation type="submission" date="2020-07" db="EMBL/GenBank/DDBJ databases">
        <title>Taxonomic revisions and descriptions of new bacterial species based on genomic comparisons in the high-G+C-content subgroup of the family Alcaligenaceae.</title>
        <authorList>
            <person name="Szabo A."/>
            <person name="Felfoldi T."/>
        </authorList>
    </citation>
    <scope>NUCLEOTIDE SEQUENCE [LARGE SCALE GENOMIC DNA]</scope>
    <source>
        <strain evidence="6 7">DSM 25264</strain>
    </source>
</reference>
<dbReference type="AlphaFoldDB" id="A0A853FGK4"/>
<dbReference type="Gene3D" id="3.40.630.10">
    <property type="entry name" value="Zn peptidases"/>
    <property type="match status" value="1"/>
</dbReference>
<gene>
    <name evidence="6" type="ORF">H0A68_18270</name>
</gene>
<keyword evidence="7" id="KW-1185">Reference proteome</keyword>
<keyword evidence="2" id="KW-0479">Metal-binding</keyword>
<comment type="caution">
    <text evidence="6">The sequence shown here is derived from an EMBL/GenBank/DDBJ whole genome shotgun (WGS) entry which is preliminary data.</text>
</comment>
<keyword evidence="4" id="KW-0862">Zinc</keyword>
<proteinExistence type="predicted"/>
<dbReference type="Proteomes" id="UP000580517">
    <property type="component" value="Unassembled WGS sequence"/>
</dbReference>
<dbReference type="PANTHER" id="PTHR37326:SF1">
    <property type="entry name" value="BLL3975 PROTEIN"/>
    <property type="match status" value="1"/>
</dbReference>
<dbReference type="GO" id="GO:0016788">
    <property type="term" value="F:hydrolase activity, acting on ester bonds"/>
    <property type="evidence" value="ECO:0007669"/>
    <property type="project" value="InterPro"/>
</dbReference>
<name>A0A853FGK4_9BURK</name>
<evidence type="ECO:0000259" key="5">
    <source>
        <dbReference type="Pfam" id="PF24827"/>
    </source>
</evidence>
<evidence type="ECO:0000256" key="3">
    <source>
        <dbReference type="ARBA" id="ARBA00022801"/>
    </source>
</evidence>
<comment type="cofactor">
    <cofactor evidence="1">
        <name>Zn(2+)</name>
        <dbReference type="ChEBI" id="CHEBI:29105"/>
    </cofactor>
</comment>
<feature type="domain" description="Succinylglutamate desuccinylase/Aspartoacylase catalytic" evidence="5">
    <location>
        <begin position="47"/>
        <end position="232"/>
    </location>
</feature>
<protein>
    <submittedName>
        <fullName evidence="6">Succinylglutamate desuccinylase/aspartoacylase family protein</fullName>
    </submittedName>
</protein>
<sequence length="347" mass="37379">MKSLISADVDYCRDGFQTGALRIPFSSDRSGYGHIPVPVAVLKRGSGPTVLFTGGNHGDEYEGPIALMKLIQRMPSMDIRGTLIVIPGLNFPAFLNGTRTSPIDKANLNRVFPGSRNGGPTEMIAHYLDTELFPRADFIFDIHAGGASTNYLPLLMIAPPADAGRRAAFNRLVHAFASPRVIIMDLLGEDRTYGAAAERHNVLFFCGEFGGGSSCNLEGLALVEGGIQRLLHALGMTDDDGPLAPTTPSRHLRVDGERHYVFSPCPGIFEPAFRLGDEVVTGQLAGRLHDPYRPTNAPLELRFKGEGLVVCIRTFSGVQAGDCLVHLASDIVDSEPGKSIAARREAL</sequence>
<dbReference type="CDD" id="cd06252">
    <property type="entry name" value="M14_ASTE_ASPA-like"/>
    <property type="match status" value="1"/>
</dbReference>
<dbReference type="RefSeq" id="WP_129971138.1">
    <property type="nucleotide sequence ID" value="NZ_JACCEW010000007.1"/>
</dbReference>
<dbReference type="SUPFAM" id="SSF53187">
    <property type="entry name" value="Zn-dependent exopeptidases"/>
    <property type="match status" value="1"/>
</dbReference>
<accession>A0A853FGK4</accession>
<dbReference type="Pfam" id="PF24827">
    <property type="entry name" value="AstE_AspA_cat"/>
    <property type="match status" value="1"/>
</dbReference>
<organism evidence="6 7">
    <name type="scientific">Allopusillimonas soli</name>
    <dbReference type="NCBI Taxonomy" id="659016"/>
    <lineage>
        <taxon>Bacteria</taxon>
        <taxon>Pseudomonadati</taxon>
        <taxon>Pseudomonadota</taxon>
        <taxon>Betaproteobacteria</taxon>
        <taxon>Burkholderiales</taxon>
        <taxon>Alcaligenaceae</taxon>
        <taxon>Allopusillimonas</taxon>
    </lineage>
</organism>
<dbReference type="PANTHER" id="PTHR37326">
    <property type="entry name" value="BLL3975 PROTEIN"/>
    <property type="match status" value="1"/>
</dbReference>
<evidence type="ECO:0000313" key="7">
    <source>
        <dbReference type="Proteomes" id="UP000580517"/>
    </source>
</evidence>
<dbReference type="PIRSF" id="PIRSF039012">
    <property type="entry name" value="ASP"/>
    <property type="match status" value="1"/>
</dbReference>
<dbReference type="EMBL" id="JACCEW010000007">
    <property type="protein sequence ID" value="NYT38828.1"/>
    <property type="molecule type" value="Genomic_DNA"/>
</dbReference>
<evidence type="ECO:0000313" key="6">
    <source>
        <dbReference type="EMBL" id="NYT38828.1"/>
    </source>
</evidence>
<evidence type="ECO:0000256" key="1">
    <source>
        <dbReference type="ARBA" id="ARBA00001947"/>
    </source>
</evidence>
<evidence type="ECO:0000256" key="4">
    <source>
        <dbReference type="ARBA" id="ARBA00022833"/>
    </source>
</evidence>
<dbReference type="OrthoDB" id="9782876at2"/>
<dbReference type="InterPro" id="IPR055438">
    <property type="entry name" value="AstE_AspA_cat"/>
</dbReference>
<dbReference type="InterPro" id="IPR053138">
    <property type="entry name" value="N-alpha-Ac-DABA_deacetylase"/>
</dbReference>
<dbReference type="GO" id="GO:0016811">
    <property type="term" value="F:hydrolase activity, acting on carbon-nitrogen (but not peptide) bonds, in linear amides"/>
    <property type="evidence" value="ECO:0007669"/>
    <property type="project" value="InterPro"/>
</dbReference>
<evidence type="ECO:0000256" key="2">
    <source>
        <dbReference type="ARBA" id="ARBA00022723"/>
    </source>
</evidence>
<keyword evidence="3" id="KW-0378">Hydrolase</keyword>